<name>I3CG42_9GAMM</name>
<dbReference type="GO" id="GO:0016020">
    <property type="term" value="C:membrane"/>
    <property type="evidence" value="ECO:0007669"/>
    <property type="project" value="InterPro"/>
</dbReference>
<keyword evidence="6" id="KW-0449">Lipoprotein</keyword>
<keyword evidence="5" id="KW-0564">Palmitate</keyword>
<evidence type="ECO:0000256" key="1">
    <source>
        <dbReference type="ARBA" id="ARBA00010296"/>
    </source>
</evidence>
<evidence type="ECO:0000256" key="7">
    <source>
        <dbReference type="SAM" id="SignalP"/>
    </source>
</evidence>
<keyword evidence="2" id="KW-1003">Cell membrane</keyword>
<dbReference type="AlphaFoldDB" id="I3CG42"/>
<protein>
    <submittedName>
        <fullName evidence="8">Putative small secreted protein</fullName>
    </submittedName>
</protein>
<evidence type="ECO:0000256" key="4">
    <source>
        <dbReference type="ARBA" id="ARBA00023136"/>
    </source>
</evidence>
<gene>
    <name evidence="8" type="ORF">BegalDRAFT_1707</name>
</gene>
<dbReference type="Proteomes" id="UP000005744">
    <property type="component" value="Unassembled WGS sequence"/>
</dbReference>
<dbReference type="Pfam" id="PF08085">
    <property type="entry name" value="Entericidin"/>
    <property type="match status" value="1"/>
</dbReference>
<feature type="signal peptide" evidence="7">
    <location>
        <begin position="1"/>
        <end position="18"/>
    </location>
</feature>
<accession>I3CG42</accession>
<feature type="chain" id="PRO_5003668878" evidence="7">
    <location>
        <begin position="19"/>
        <end position="43"/>
    </location>
</feature>
<evidence type="ECO:0000256" key="5">
    <source>
        <dbReference type="ARBA" id="ARBA00023139"/>
    </source>
</evidence>
<sequence>MKKIIATVAMLFMVGSLAACNTLAGAGKDVQATGKAVEDAAKK</sequence>
<keyword evidence="3 7" id="KW-0732">Signal</keyword>
<dbReference type="OrthoDB" id="9181810at2"/>
<keyword evidence="4" id="KW-0472">Membrane</keyword>
<keyword evidence="9" id="KW-1185">Reference proteome</keyword>
<dbReference type="HOGENOM" id="CLU_193827_5_0_6"/>
<dbReference type="GO" id="GO:0009636">
    <property type="term" value="P:response to toxic substance"/>
    <property type="evidence" value="ECO:0007669"/>
    <property type="project" value="InterPro"/>
</dbReference>
<evidence type="ECO:0000256" key="3">
    <source>
        <dbReference type="ARBA" id="ARBA00022729"/>
    </source>
</evidence>
<comment type="similarity">
    <text evidence="1">Belongs to the EcnA/EcnB lipoprotein family.</text>
</comment>
<dbReference type="InterPro" id="IPR012556">
    <property type="entry name" value="Entericidin"/>
</dbReference>
<evidence type="ECO:0000256" key="6">
    <source>
        <dbReference type="ARBA" id="ARBA00023288"/>
    </source>
</evidence>
<proteinExistence type="inferred from homology"/>
<evidence type="ECO:0000313" key="8">
    <source>
        <dbReference type="EMBL" id="EIJ42585.1"/>
    </source>
</evidence>
<dbReference type="EMBL" id="JH600070">
    <property type="protein sequence ID" value="EIJ42585.1"/>
    <property type="molecule type" value="Genomic_DNA"/>
</dbReference>
<dbReference type="PROSITE" id="PS51257">
    <property type="entry name" value="PROKAR_LIPOPROTEIN"/>
    <property type="match status" value="1"/>
</dbReference>
<organism evidence="8 9">
    <name type="scientific">Beggiatoa alba B18LD</name>
    <dbReference type="NCBI Taxonomy" id="395493"/>
    <lineage>
        <taxon>Bacteria</taxon>
        <taxon>Pseudomonadati</taxon>
        <taxon>Pseudomonadota</taxon>
        <taxon>Gammaproteobacteria</taxon>
        <taxon>Thiotrichales</taxon>
        <taxon>Thiotrichaceae</taxon>
        <taxon>Beggiatoa</taxon>
    </lineage>
</organism>
<evidence type="ECO:0000313" key="9">
    <source>
        <dbReference type="Proteomes" id="UP000005744"/>
    </source>
</evidence>
<dbReference type="RefSeq" id="WP_002685660.1">
    <property type="nucleotide sequence ID" value="NZ_JH600070.1"/>
</dbReference>
<evidence type="ECO:0000256" key="2">
    <source>
        <dbReference type="ARBA" id="ARBA00022475"/>
    </source>
</evidence>
<reference evidence="8 9" key="1">
    <citation type="submission" date="2011-11" db="EMBL/GenBank/DDBJ databases">
        <title>Improved High-Quality Draft sequence of Beggiatoa alba B18lD.</title>
        <authorList>
            <consortium name="US DOE Joint Genome Institute"/>
            <person name="Lucas S."/>
            <person name="Han J."/>
            <person name="Lapidus A."/>
            <person name="Cheng J.-F."/>
            <person name="Goodwin L."/>
            <person name="Pitluck S."/>
            <person name="Peters L."/>
            <person name="Mikhailova N."/>
            <person name="Held B."/>
            <person name="Detter J.C."/>
            <person name="Han C."/>
            <person name="Tapia R."/>
            <person name="Land M."/>
            <person name="Hauser L."/>
            <person name="Kyrpides N."/>
            <person name="Ivanova N."/>
            <person name="Pagani I."/>
            <person name="Samuel K."/>
            <person name="Teske A."/>
            <person name="Mueller J."/>
            <person name="Woyke T."/>
        </authorList>
    </citation>
    <scope>NUCLEOTIDE SEQUENCE [LARGE SCALE GENOMIC DNA]</scope>
    <source>
        <strain evidence="8 9">B18LD</strain>
    </source>
</reference>